<dbReference type="PANTHER" id="PTHR46943">
    <property type="entry name" value="PENTRAXIN-RELATED PROTEIN PTX3"/>
    <property type="match status" value="1"/>
</dbReference>
<evidence type="ECO:0008006" key="2">
    <source>
        <dbReference type="Google" id="ProtNLM"/>
    </source>
</evidence>
<gene>
    <name evidence="1" type="ORF">METZ01_LOCUS223345</name>
</gene>
<reference evidence="1" key="1">
    <citation type="submission" date="2018-05" db="EMBL/GenBank/DDBJ databases">
        <authorList>
            <person name="Lanie J.A."/>
            <person name="Ng W.-L."/>
            <person name="Kazmierczak K.M."/>
            <person name="Andrzejewski T.M."/>
            <person name="Davidsen T.M."/>
            <person name="Wayne K.J."/>
            <person name="Tettelin H."/>
            <person name="Glass J.I."/>
            <person name="Rusch D."/>
            <person name="Podicherti R."/>
            <person name="Tsui H.-C.T."/>
            <person name="Winkler M.E."/>
        </authorList>
    </citation>
    <scope>NUCLEOTIDE SEQUENCE</scope>
</reference>
<dbReference type="EMBL" id="UINC01053682">
    <property type="protein sequence ID" value="SVB70491.1"/>
    <property type="molecule type" value="Genomic_DNA"/>
</dbReference>
<dbReference type="Gene3D" id="2.60.120.200">
    <property type="match status" value="1"/>
</dbReference>
<dbReference type="SUPFAM" id="SSF49899">
    <property type="entry name" value="Concanavalin A-like lectins/glucanases"/>
    <property type="match status" value="1"/>
</dbReference>
<dbReference type="Pfam" id="PF13385">
    <property type="entry name" value="Laminin_G_3"/>
    <property type="match status" value="1"/>
</dbReference>
<proteinExistence type="predicted"/>
<accession>A0A382G8H0</accession>
<dbReference type="AlphaFoldDB" id="A0A382G8H0"/>
<organism evidence="1">
    <name type="scientific">marine metagenome</name>
    <dbReference type="NCBI Taxonomy" id="408172"/>
    <lineage>
        <taxon>unclassified sequences</taxon>
        <taxon>metagenomes</taxon>
        <taxon>ecological metagenomes</taxon>
    </lineage>
</organism>
<evidence type="ECO:0000313" key="1">
    <source>
        <dbReference type="EMBL" id="SVB70491.1"/>
    </source>
</evidence>
<feature type="non-terminal residue" evidence="1">
    <location>
        <position position="1"/>
    </location>
</feature>
<dbReference type="InterPro" id="IPR042837">
    <property type="entry name" value="PTX3"/>
</dbReference>
<protein>
    <recommendedName>
        <fullName evidence="2">LamG-like jellyroll fold domain-containing protein</fullName>
    </recommendedName>
</protein>
<dbReference type="GO" id="GO:0006955">
    <property type="term" value="P:immune response"/>
    <property type="evidence" value="ECO:0007669"/>
    <property type="project" value="InterPro"/>
</dbReference>
<sequence>SNIDSHITLKLTNAIGNNINFDGTINSDKTVITINPTSNLFYSQAVYLAIGSTVEDAEDNVITAANATFTTTMDPSLEAFYPFNGNANDESGNSYHGQLGNNSTSSTLTFPTLTTDRYGNADKAFSFDGDDWIALDKYVTPNSISEITVCAWVLSTDTTNNKFIISFDRSESYRLALNDGGNTYVGWDTTDSDNNTDDLRTSDSYEDGNWHHICGWFNKSSTVDKKIFIDGVMVASNSNTHSGRNLGTSDRTKHYGFIGWGSEASSFNGNGSVHQNDFMRGKIDDVRIYSRSLSDEEISALYLSEKP</sequence>
<name>A0A382G8H0_9ZZZZ</name>
<dbReference type="InterPro" id="IPR013320">
    <property type="entry name" value="ConA-like_dom_sf"/>
</dbReference>
<dbReference type="PANTHER" id="PTHR46943:SF1">
    <property type="entry name" value="PENTRAXIN-RELATED PROTEIN PTX3"/>
    <property type="match status" value="1"/>
</dbReference>